<evidence type="ECO:0000256" key="1">
    <source>
        <dbReference type="ARBA" id="ARBA00023125"/>
    </source>
</evidence>
<evidence type="ECO:0000259" key="2">
    <source>
        <dbReference type="PROSITE" id="PS50937"/>
    </source>
</evidence>
<gene>
    <name evidence="3" type="ORF">A2290_07340</name>
</gene>
<dbReference type="Pfam" id="PF13411">
    <property type="entry name" value="MerR_1"/>
    <property type="match status" value="1"/>
</dbReference>
<sequence length="96" mass="11488">MFFISDRRRPVYTISIAAEMLECHPRTLRIYEEKGLVKPYRRNNIRLYSQQDIESIKKICDLMDELSINLSAVRALFKVSEKFHLSFSKMIDRMLE</sequence>
<dbReference type="AlphaFoldDB" id="A0A1F4S368"/>
<evidence type="ECO:0000313" key="4">
    <source>
        <dbReference type="Proteomes" id="UP000177905"/>
    </source>
</evidence>
<dbReference type="InterPro" id="IPR009061">
    <property type="entry name" value="DNA-bd_dom_put_sf"/>
</dbReference>
<accession>A0A1F4S368</accession>
<dbReference type="SMART" id="SM00422">
    <property type="entry name" value="HTH_MERR"/>
    <property type="match status" value="1"/>
</dbReference>
<dbReference type="InterPro" id="IPR000551">
    <property type="entry name" value="MerR-type_HTH_dom"/>
</dbReference>
<proteinExistence type="predicted"/>
<dbReference type="SUPFAM" id="SSF46955">
    <property type="entry name" value="Putative DNA-binding domain"/>
    <property type="match status" value="1"/>
</dbReference>
<reference evidence="3 4" key="1">
    <citation type="journal article" date="2016" name="Nat. Commun.">
        <title>Thousands of microbial genomes shed light on interconnected biogeochemical processes in an aquifer system.</title>
        <authorList>
            <person name="Anantharaman K."/>
            <person name="Brown C.T."/>
            <person name="Hug L.A."/>
            <person name="Sharon I."/>
            <person name="Castelle C.J."/>
            <person name="Probst A.J."/>
            <person name="Thomas B.C."/>
            <person name="Singh A."/>
            <person name="Wilkins M.J."/>
            <person name="Karaoz U."/>
            <person name="Brodie E.L."/>
            <person name="Williams K.H."/>
            <person name="Hubbard S.S."/>
            <person name="Banfield J.F."/>
        </authorList>
    </citation>
    <scope>NUCLEOTIDE SEQUENCE [LARGE SCALE GENOMIC DNA]</scope>
</reference>
<dbReference type="PANTHER" id="PTHR30204:SF58">
    <property type="entry name" value="HTH-TYPE TRANSCRIPTIONAL REGULATOR YFMP"/>
    <property type="match status" value="1"/>
</dbReference>
<name>A0A1F4S368_UNCSA</name>
<keyword evidence="1" id="KW-0238">DNA-binding</keyword>
<feature type="domain" description="HTH merR-type" evidence="2">
    <location>
        <begin position="11"/>
        <end position="79"/>
    </location>
</feature>
<dbReference type="PROSITE" id="PS50937">
    <property type="entry name" value="HTH_MERR_2"/>
    <property type="match status" value="1"/>
</dbReference>
<dbReference type="PROSITE" id="PS00552">
    <property type="entry name" value="HTH_MERR_1"/>
    <property type="match status" value="1"/>
</dbReference>
<comment type="caution">
    <text evidence="3">The sequence shown here is derived from an EMBL/GenBank/DDBJ whole genome shotgun (WGS) entry which is preliminary data.</text>
</comment>
<dbReference type="GO" id="GO:0003700">
    <property type="term" value="F:DNA-binding transcription factor activity"/>
    <property type="evidence" value="ECO:0007669"/>
    <property type="project" value="InterPro"/>
</dbReference>
<dbReference type="GO" id="GO:0003677">
    <property type="term" value="F:DNA binding"/>
    <property type="evidence" value="ECO:0007669"/>
    <property type="project" value="UniProtKB-KW"/>
</dbReference>
<organism evidence="3 4">
    <name type="scientific">candidate division WOR-1 bacterium RIFOXYB2_FULL_36_35</name>
    <dbReference type="NCBI Taxonomy" id="1802578"/>
    <lineage>
        <taxon>Bacteria</taxon>
        <taxon>Bacillati</taxon>
        <taxon>Saganbacteria</taxon>
    </lineage>
</organism>
<dbReference type="Gene3D" id="1.10.1660.10">
    <property type="match status" value="1"/>
</dbReference>
<dbReference type="EMBL" id="MEUA01000028">
    <property type="protein sequence ID" value="OGC14895.1"/>
    <property type="molecule type" value="Genomic_DNA"/>
</dbReference>
<dbReference type="InterPro" id="IPR047057">
    <property type="entry name" value="MerR_fam"/>
</dbReference>
<dbReference type="PANTHER" id="PTHR30204">
    <property type="entry name" value="REDOX-CYCLING DRUG-SENSING TRANSCRIPTIONAL ACTIVATOR SOXR"/>
    <property type="match status" value="1"/>
</dbReference>
<protein>
    <recommendedName>
        <fullName evidence="2">HTH merR-type domain-containing protein</fullName>
    </recommendedName>
</protein>
<evidence type="ECO:0000313" key="3">
    <source>
        <dbReference type="EMBL" id="OGC14895.1"/>
    </source>
</evidence>
<dbReference type="Proteomes" id="UP000177905">
    <property type="component" value="Unassembled WGS sequence"/>
</dbReference>